<organism evidence="1">
    <name type="scientific">Timema californicum</name>
    <name type="common">California timema</name>
    <name type="synonym">Walking stick</name>
    <dbReference type="NCBI Taxonomy" id="61474"/>
    <lineage>
        <taxon>Eukaryota</taxon>
        <taxon>Metazoa</taxon>
        <taxon>Ecdysozoa</taxon>
        <taxon>Arthropoda</taxon>
        <taxon>Hexapoda</taxon>
        <taxon>Insecta</taxon>
        <taxon>Pterygota</taxon>
        <taxon>Neoptera</taxon>
        <taxon>Polyneoptera</taxon>
        <taxon>Phasmatodea</taxon>
        <taxon>Timematodea</taxon>
        <taxon>Timematoidea</taxon>
        <taxon>Timematidae</taxon>
        <taxon>Timema</taxon>
    </lineage>
</organism>
<dbReference type="AlphaFoldDB" id="A0A7R9J8G2"/>
<dbReference type="PROSITE" id="PS51257">
    <property type="entry name" value="PROKAR_LIPOPROTEIN"/>
    <property type="match status" value="1"/>
</dbReference>
<evidence type="ECO:0000313" key="1">
    <source>
        <dbReference type="EMBL" id="CAD7574427.1"/>
    </source>
</evidence>
<proteinExistence type="predicted"/>
<gene>
    <name evidence="1" type="ORF">TCMB3V08_LOCUS7041</name>
</gene>
<name>A0A7R9J8G2_TIMCA</name>
<dbReference type="EMBL" id="OE182359">
    <property type="protein sequence ID" value="CAD7574427.1"/>
    <property type="molecule type" value="Genomic_DNA"/>
</dbReference>
<protein>
    <submittedName>
        <fullName evidence="1">(California timema) hypothetical protein</fullName>
    </submittedName>
</protein>
<reference evidence="1" key="1">
    <citation type="submission" date="2020-11" db="EMBL/GenBank/DDBJ databases">
        <authorList>
            <person name="Tran Van P."/>
        </authorList>
    </citation>
    <scope>NUCLEOTIDE SEQUENCE</scope>
</reference>
<sequence>MVSACKQAIPIERLPYVGEDSANIFGLTVSCGQHNEPSSLLSQFSRVKRYLFIQVAPHLSSRGIGKVELEEVNPHLCGGRVENHLGKPPRVHPTEIRTSISPSLAVELNTTSASANYATEAGQL</sequence>
<accession>A0A7R9J8G2</accession>